<evidence type="ECO:0000256" key="1">
    <source>
        <dbReference type="ARBA" id="ARBA00004123"/>
    </source>
</evidence>
<evidence type="ECO:0000256" key="9">
    <source>
        <dbReference type="ARBA" id="ARBA00022676"/>
    </source>
</evidence>
<dbReference type="GO" id="GO:0046872">
    <property type="term" value="F:metal ion binding"/>
    <property type="evidence" value="ECO:0007669"/>
    <property type="project" value="UniProtKB-KW"/>
</dbReference>
<sequence length="403" mass="45100">MSVNYAADLSPYADKGICGLPEIFDSPEELKTKVETLVQWIRDSQYMVIHSGAGISTSTGIPDFRGPNGVWTMEERGETPHFNTTFEDARPSLTHLALLQLQRAGHLKYLISQNVDGLHLRSGFPRDRLSELHGNMFVEECEKCGKQYVRDTVIGVMGLKPTGRYCDVTRSRGLRSCRGKLISTILDWEDSLPDRDLNRAEEACRRADLALTLGTSLQIKPSGDLPLLTKRTGGKVVIVNLQTTKHDKHAHLRIYGYVDEVMGQMMKLLELEIPDWTGPTLCETSGGDLDILPFGAWKKEVKIELKIEENKDAVPKTRKKRKADSERNVEKDVKVEKEVKKEDKEATSAKKHKDDVSSDSIPIKTQNLRSLNGSSHNSLCFSDVNSTVTEPSDENKNTDECSS</sequence>
<evidence type="ECO:0000256" key="2">
    <source>
        <dbReference type="ARBA" id="ARBA00004240"/>
    </source>
</evidence>
<evidence type="ECO:0000256" key="13">
    <source>
        <dbReference type="ARBA" id="ARBA00022763"/>
    </source>
</evidence>
<dbReference type="GO" id="GO:0005634">
    <property type="term" value="C:nucleus"/>
    <property type="evidence" value="ECO:0007669"/>
    <property type="project" value="UniProtKB-SubCell"/>
</dbReference>
<comment type="similarity">
    <text evidence="25">Belongs to the sirtuin family. Class IV subfamily.</text>
</comment>
<evidence type="ECO:0000256" key="16">
    <source>
        <dbReference type="ARBA" id="ARBA00022843"/>
    </source>
</evidence>
<keyword evidence="18" id="KW-0694">RNA-binding</keyword>
<feature type="active site" description="Proton acceptor" evidence="35">
    <location>
        <position position="133"/>
    </location>
</feature>
<evidence type="ECO:0000256" key="7">
    <source>
        <dbReference type="ARBA" id="ARBA00022499"/>
    </source>
</evidence>
<dbReference type="AlphaFoldDB" id="A0A9W7WWF2"/>
<dbReference type="GO" id="GO:0006974">
    <property type="term" value="P:DNA damage response"/>
    <property type="evidence" value="ECO:0007669"/>
    <property type="project" value="UniProtKB-KW"/>
</dbReference>
<evidence type="ECO:0000256" key="27">
    <source>
        <dbReference type="ARBA" id="ARBA00048905"/>
    </source>
</evidence>
<evidence type="ECO:0000256" key="23">
    <source>
        <dbReference type="ARBA" id="ARBA00023242"/>
    </source>
</evidence>
<dbReference type="GO" id="GO:0016779">
    <property type="term" value="F:nucleotidyltransferase activity"/>
    <property type="evidence" value="ECO:0007669"/>
    <property type="project" value="UniProtKB-KW"/>
</dbReference>
<reference evidence="38" key="1">
    <citation type="submission" date="2021-02" db="EMBL/GenBank/DDBJ databases">
        <title>Comparative genomics reveals that relaxation of natural selection precedes convergent phenotypic evolution of cavefish.</title>
        <authorList>
            <person name="Peng Z."/>
        </authorList>
    </citation>
    <scope>NUCLEOTIDE SEQUENCE</scope>
    <source>
        <tissue evidence="38">Muscle</tissue>
    </source>
</reference>
<evidence type="ECO:0000256" key="6">
    <source>
        <dbReference type="ARBA" id="ARBA00022473"/>
    </source>
</evidence>
<evidence type="ECO:0000256" key="33">
    <source>
        <dbReference type="ARBA" id="ARBA00076455"/>
    </source>
</evidence>
<dbReference type="EMBL" id="JAFHDT010000005">
    <property type="protein sequence ID" value="KAI7809433.1"/>
    <property type="molecule type" value="Genomic_DNA"/>
</dbReference>
<keyword evidence="16" id="KW-0832">Ubl conjugation</keyword>
<dbReference type="Proteomes" id="UP001059041">
    <property type="component" value="Linkage Group LG5"/>
</dbReference>
<dbReference type="CDD" id="cd01410">
    <property type="entry name" value="SIRT7"/>
    <property type="match status" value="1"/>
</dbReference>
<name>A0A9W7WWF2_TRIRA</name>
<keyword evidence="11" id="KW-0548">Nucleotidyltransferase</keyword>
<feature type="compositionally biased region" description="Basic and acidic residues" evidence="36">
    <location>
        <begin position="393"/>
        <end position="403"/>
    </location>
</feature>
<dbReference type="FunFam" id="3.40.50.1220:FF:000029">
    <property type="entry name" value="NAD-dependent protein deacetylase sirtuin-6 isoform X2"/>
    <property type="match status" value="1"/>
</dbReference>
<gene>
    <name evidence="38" type="ORF">IRJ41_008063</name>
</gene>
<comment type="catalytic activity">
    <reaction evidence="28">
        <text>N(6)-acetyl-L-lysyl-[protein] + NAD(+) + H2O = 2''-O-acetyl-ADP-D-ribose + nicotinamide + L-lysyl-[protein]</text>
        <dbReference type="Rhea" id="RHEA:43636"/>
        <dbReference type="Rhea" id="RHEA-COMP:9752"/>
        <dbReference type="Rhea" id="RHEA-COMP:10731"/>
        <dbReference type="ChEBI" id="CHEBI:15377"/>
        <dbReference type="ChEBI" id="CHEBI:17154"/>
        <dbReference type="ChEBI" id="CHEBI:29969"/>
        <dbReference type="ChEBI" id="CHEBI:57540"/>
        <dbReference type="ChEBI" id="CHEBI:61930"/>
        <dbReference type="ChEBI" id="CHEBI:83767"/>
        <dbReference type="EC" id="2.3.1.286"/>
    </reaction>
    <physiologicalReaction direction="left-to-right" evidence="28">
        <dbReference type="Rhea" id="RHEA:43637"/>
    </physiologicalReaction>
</comment>
<feature type="binding site" evidence="35">
    <location>
        <position position="144"/>
    </location>
    <ligand>
        <name>Zn(2+)</name>
        <dbReference type="ChEBI" id="CHEBI:29105"/>
    </ligand>
</feature>
<feature type="binding site" evidence="35">
    <location>
        <position position="141"/>
    </location>
    <ligand>
        <name>Zn(2+)</name>
        <dbReference type="ChEBI" id="CHEBI:29105"/>
    </ligand>
</feature>
<dbReference type="GO" id="GO:0003677">
    <property type="term" value="F:DNA binding"/>
    <property type="evidence" value="ECO:0007669"/>
    <property type="project" value="UniProtKB-KW"/>
</dbReference>
<evidence type="ECO:0000256" key="25">
    <source>
        <dbReference type="ARBA" id="ARBA00038170"/>
    </source>
</evidence>
<keyword evidence="5" id="KW-0158">Chromosome</keyword>
<dbReference type="Pfam" id="PF02146">
    <property type="entry name" value="SIR2"/>
    <property type="match status" value="1"/>
</dbReference>
<evidence type="ECO:0000256" key="36">
    <source>
        <dbReference type="SAM" id="MobiDB-lite"/>
    </source>
</evidence>
<dbReference type="GO" id="GO:0046969">
    <property type="term" value="F:histone H3K9 deacetylase activity, NAD-dependent"/>
    <property type="evidence" value="ECO:0007669"/>
    <property type="project" value="TreeGrafter"/>
</dbReference>
<evidence type="ECO:0000256" key="15">
    <source>
        <dbReference type="ARBA" id="ARBA00022833"/>
    </source>
</evidence>
<comment type="caution">
    <text evidence="38">The sequence shown here is derived from an EMBL/GenBank/DDBJ whole genome shotgun (WGS) entry which is preliminary data.</text>
</comment>
<evidence type="ECO:0000256" key="26">
    <source>
        <dbReference type="ARBA" id="ARBA00048378"/>
    </source>
</evidence>
<keyword evidence="10" id="KW-0808">Transferase</keyword>
<keyword evidence="15 35" id="KW-0862">Zinc</keyword>
<keyword evidence="19" id="KW-0779">Telomere</keyword>
<dbReference type="GO" id="GO:0000122">
    <property type="term" value="P:negative regulation of transcription by RNA polymerase II"/>
    <property type="evidence" value="ECO:0007669"/>
    <property type="project" value="TreeGrafter"/>
</dbReference>
<dbReference type="Gene3D" id="2.20.28.200">
    <property type="match status" value="1"/>
</dbReference>
<dbReference type="EC" id="2.3.1.286" evidence="4"/>
<dbReference type="InterPro" id="IPR050134">
    <property type="entry name" value="NAD-dep_sirtuin_deacylases"/>
</dbReference>
<proteinExistence type="inferred from homology"/>
<dbReference type="GO" id="GO:0000781">
    <property type="term" value="C:chromosome, telomeric region"/>
    <property type="evidence" value="ECO:0007669"/>
    <property type="project" value="UniProtKB-SubCell"/>
</dbReference>
<dbReference type="PANTHER" id="PTHR11085">
    <property type="entry name" value="NAD-DEPENDENT PROTEIN DEACYLASE SIRTUIN-5, MITOCHONDRIAL-RELATED"/>
    <property type="match status" value="1"/>
</dbReference>
<evidence type="ECO:0000256" key="8">
    <source>
        <dbReference type="ARBA" id="ARBA00022553"/>
    </source>
</evidence>
<keyword evidence="7" id="KW-1017">Isopeptide bond</keyword>
<evidence type="ECO:0000256" key="20">
    <source>
        <dbReference type="ARBA" id="ARBA00022990"/>
    </source>
</evidence>
<evidence type="ECO:0000256" key="17">
    <source>
        <dbReference type="ARBA" id="ARBA00022853"/>
    </source>
</evidence>
<dbReference type="PANTHER" id="PTHR11085:SF12">
    <property type="entry name" value="NAD-DEPENDENT PROTEIN DEACYLASE SIRTUIN-6"/>
    <property type="match status" value="1"/>
</dbReference>
<feature type="compositionally biased region" description="Basic and acidic residues" evidence="36">
    <location>
        <begin position="323"/>
        <end position="356"/>
    </location>
</feature>
<evidence type="ECO:0000256" key="14">
    <source>
        <dbReference type="ARBA" id="ARBA00022824"/>
    </source>
</evidence>
<feature type="domain" description="Deacetylase sirtuin-type" evidence="37">
    <location>
        <begin position="27"/>
        <end position="272"/>
    </location>
</feature>
<keyword evidence="23" id="KW-0539">Nucleus</keyword>
<feature type="binding site" evidence="35">
    <location>
        <position position="166"/>
    </location>
    <ligand>
        <name>Zn(2+)</name>
        <dbReference type="ChEBI" id="CHEBI:29105"/>
    </ligand>
</feature>
<dbReference type="PROSITE" id="PS50305">
    <property type="entry name" value="SIRTUIN"/>
    <property type="match status" value="1"/>
</dbReference>
<evidence type="ECO:0000256" key="35">
    <source>
        <dbReference type="PROSITE-ProRule" id="PRU00236"/>
    </source>
</evidence>
<evidence type="ECO:0000256" key="5">
    <source>
        <dbReference type="ARBA" id="ARBA00022454"/>
    </source>
</evidence>
<dbReference type="GO" id="GO:0140765">
    <property type="term" value="F:histone H3K56 deacetylase activity, NAD-dependent"/>
    <property type="evidence" value="ECO:0007669"/>
    <property type="project" value="UniProtKB-ARBA"/>
</dbReference>
<evidence type="ECO:0000256" key="19">
    <source>
        <dbReference type="ARBA" id="ARBA00022895"/>
    </source>
</evidence>
<evidence type="ECO:0000256" key="10">
    <source>
        <dbReference type="ARBA" id="ARBA00022679"/>
    </source>
</evidence>
<dbReference type="OrthoDB" id="2919105at2759"/>
<evidence type="ECO:0000256" key="21">
    <source>
        <dbReference type="ARBA" id="ARBA00023027"/>
    </source>
</evidence>
<dbReference type="SUPFAM" id="SSF52467">
    <property type="entry name" value="DHS-like NAD/FAD-binding domain"/>
    <property type="match status" value="1"/>
</dbReference>
<accession>A0A9W7WWF2</accession>
<dbReference type="FunFam" id="3.40.50.1220:FF:000038">
    <property type="entry name" value="NAD-dependent protein deacetylase sirtuin-6 isoform X2"/>
    <property type="match status" value="1"/>
</dbReference>
<dbReference type="InterPro" id="IPR026590">
    <property type="entry name" value="Ssirtuin_cat_dom"/>
</dbReference>
<protein>
    <recommendedName>
        <fullName evidence="32">NAD-dependent protein deacylase sirtuin-6</fullName>
        <ecNumber evidence="4">2.3.1.286</ecNumber>
    </recommendedName>
    <alternativeName>
        <fullName evidence="34">NAD-dependent protein deacetylase sirtuin-6</fullName>
    </alternativeName>
    <alternativeName>
        <fullName evidence="33">Protein mono-ADP-ribosyltransferase sirtuin-6</fullName>
    </alternativeName>
</protein>
<evidence type="ECO:0000256" key="28">
    <source>
        <dbReference type="ARBA" id="ARBA00050163"/>
    </source>
</evidence>
<dbReference type="InterPro" id="IPR003000">
    <property type="entry name" value="Sirtuin"/>
</dbReference>
<keyword evidence="9" id="KW-0328">Glycosyltransferase</keyword>
<feature type="binding site" evidence="35">
    <location>
        <position position="177"/>
    </location>
    <ligand>
        <name>Zn(2+)</name>
        <dbReference type="ChEBI" id="CHEBI:29105"/>
    </ligand>
</feature>
<evidence type="ECO:0000313" key="39">
    <source>
        <dbReference type="Proteomes" id="UP001059041"/>
    </source>
</evidence>
<comment type="catalytic activity">
    <reaction evidence="27">
        <text>N(6)-tetradecanoyl-L-lysyl-[protein] + NAD(+) + H2O = 2''-O-tetradecanoyl-ADP-D-ribose + nicotinamide + L-lysyl-[protein]</text>
        <dbReference type="Rhea" id="RHEA:70567"/>
        <dbReference type="Rhea" id="RHEA-COMP:9752"/>
        <dbReference type="Rhea" id="RHEA-COMP:15437"/>
        <dbReference type="ChEBI" id="CHEBI:15377"/>
        <dbReference type="ChEBI" id="CHEBI:17154"/>
        <dbReference type="ChEBI" id="CHEBI:29969"/>
        <dbReference type="ChEBI" id="CHEBI:57540"/>
        <dbReference type="ChEBI" id="CHEBI:141129"/>
        <dbReference type="ChEBI" id="CHEBI:189674"/>
    </reaction>
    <physiologicalReaction direction="left-to-right" evidence="27">
        <dbReference type="Rhea" id="RHEA:70568"/>
    </physiologicalReaction>
</comment>
<dbReference type="Gene3D" id="3.40.50.1220">
    <property type="entry name" value="TPP-binding domain"/>
    <property type="match status" value="1"/>
</dbReference>
<dbReference type="GO" id="GO:0003723">
    <property type="term" value="F:RNA binding"/>
    <property type="evidence" value="ECO:0007669"/>
    <property type="project" value="UniProtKB-KW"/>
</dbReference>
<keyword evidence="21" id="KW-0520">NAD</keyword>
<dbReference type="FunFam" id="2.20.28.200:FF:000001">
    <property type="entry name" value="NAD-dependent protein deacetylase sirtuin-6"/>
    <property type="match status" value="1"/>
</dbReference>
<comment type="subunit">
    <text evidence="31">Homodimer; binds to nucleosomes and DNA ends as a homodimer. Interacts with RELA; interferes with RELA binding to target DNA. Interacts with SMARCA5; promoting recruitment of SMARCA5/SNF2H to double-strand breaks (DSBs) sites. Interacts with the mTORC2 complex; preventing the ability of SIRT6 to deacetylate FOXO1. Interacts with the CLOCK-BMAL1 complex; recruited by the CLOCK-BMAL1 complex to regulate expression of clock-controlled genes. Interacts with CSNK2A2; preventing CSNK2A2 localization to the nucleus.</text>
</comment>
<keyword evidence="17" id="KW-0156">Chromatin regulator</keyword>
<comment type="catalytic activity">
    <reaction evidence="26">
        <text>N(6)-hexadecanoyl-L-lysyl-[protein] + NAD(+) + H2O = 2''-O-hexadecanoyl-ADP-D-ribose + nicotinamide + L-lysyl-[protein]</text>
        <dbReference type="Rhea" id="RHEA:70563"/>
        <dbReference type="Rhea" id="RHEA-COMP:9752"/>
        <dbReference type="Rhea" id="RHEA-COMP:14175"/>
        <dbReference type="ChEBI" id="CHEBI:15377"/>
        <dbReference type="ChEBI" id="CHEBI:17154"/>
        <dbReference type="ChEBI" id="CHEBI:29969"/>
        <dbReference type="ChEBI" id="CHEBI:57540"/>
        <dbReference type="ChEBI" id="CHEBI:138936"/>
        <dbReference type="ChEBI" id="CHEBI:189673"/>
    </reaction>
    <physiologicalReaction direction="left-to-right" evidence="26">
        <dbReference type="Rhea" id="RHEA:70564"/>
    </physiologicalReaction>
</comment>
<feature type="compositionally biased region" description="Polar residues" evidence="36">
    <location>
        <begin position="358"/>
        <end position="390"/>
    </location>
</feature>
<dbReference type="GO" id="GO:0005783">
    <property type="term" value="C:endoplasmic reticulum"/>
    <property type="evidence" value="ECO:0007669"/>
    <property type="project" value="UniProtKB-SubCell"/>
</dbReference>
<evidence type="ECO:0000256" key="31">
    <source>
        <dbReference type="ARBA" id="ARBA00066285"/>
    </source>
</evidence>
<comment type="subcellular location">
    <subcellularLocation>
        <location evidence="3">Chromosome</location>
        <location evidence="3">Telomere</location>
    </subcellularLocation>
    <subcellularLocation>
        <location evidence="2">Endoplasmic reticulum</location>
    </subcellularLocation>
    <subcellularLocation>
        <location evidence="1">Nucleus</location>
    </subcellularLocation>
</comment>
<evidence type="ECO:0000256" key="30">
    <source>
        <dbReference type="ARBA" id="ARBA00051286"/>
    </source>
</evidence>
<dbReference type="GO" id="GO:0070403">
    <property type="term" value="F:NAD+ binding"/>
    <property type="evidence" value="ECO:0007669"/>
    <property type="project" value="InterPro"/>
</dbReference>
<evidence type="ECO:0000256" key="11">
    <source>
        <dbReference type="ARBA" id="ARBA00022695"/>
    </source>
</evidence>
<evidence type="ECO:0000259" key="37">
    <source>
        <dbReference type="PROSITE" id="PS50305"/>
    </source>
</evidence>
<evidence type="ECO:0000256" key="29">
    <source>
        <dbReference type="ARBA" id="ARBA00050216"/>
    </source>
</evidence>
<evidence type="ECO:0000256" key="18">
    <source>
        <dbReference type="ARBA" id="ARBA00022884"/>
    </source>
</evidence>
<evidence type="ECO:0000256" key="4">
    <source>
        <dbReference type="ARBA" id="ARBA00012928"/>
    </source>
</evidence>
<comment type="catalytic activity">
    <reaction evidence="30">
        <text>L-lysyl-[protein] + NAD(+) = N(6)-(ADP-D-ribosyl)-L-lysyl-[protein] + nicotinamide + H(+)</text>
        <dbReference type="Rhea" id="RHEA:58220"/>
        <dbReference type="Rhea" id="RHEA-COMP:9752"/>
        <dbReference type="Rhea" id="RHEA-COMP:15088"/>
        <dbReference type="ChEBI" id="CHEBI:15378"/>
        <dbReference type="ChEBI" id="CHEBI:17154"/>
        <dbReference type="ChEBI" id="CHEBI:29969"/>
        <dbReference type="ChEBI" id="CHEBI:57540"/>
        <dbReference type="ChEBI" id="CHEBI:142515"/>
    </reaction>
    <physiologicalReaction direction="left-to-right" evidence="30">
        <dbReference type="Rhea" id="RHEA:58221"/>
    </physiologicalReaction>
</comment>
<dbReference type="InterPro" id="IPR029035">
    <property type="entry name" value="DHS-like_NAD/FAD-binding_dom"/>
</dbReference>
<keyword evidence="12 35" id="KW-0479">Metal-binding</keyword>
<keyword evidence="13" id="KW-0227">DNA damage</keyword>
<evidence type="ECO:0000256" key="34">
    <source>
        <dbReference type="ARBA" id="ARBA00083163"/>
    </source>
</evidence>
<evidence type="ECO:0000256" key="24">
    <source>
        <dbReference type="ARBA" id="ARBA00023315"/>
    </source>
</evidence>
<evidence type="ECO:0000313" key="38">
    <source>
        <dbReference type="EMBL" id="KAI7809433.1"/>
    </source>
</evidence>
<evidence type="ECO:0000256" key="3">
    <source>
        <dbReference type="ARBA" id="ARBA00004574"/>
    </source>
</evidence>
<keyword evidence="8" id="KW-0597">Phosphoprotein</keyword>
<evidence type="ECO:0000256" key="22">
    <source>
        <dbReference type="ARBA" id="ARBA00023125"/>
    </source>
</evidence>
<keyword evidence="6" id="KW-0217">Developmental protein</keyword>
<keyword evidence="14" id="KW-0256">Endoplasmic reticulum</keyword>
<organism evidence="38 39">
    <name type="scientific">Triplophysa rosa</name>
    <name type="common">Cave loach</name>
    <dbReference type="NCBI Taxonomy" id="992332"/>
    <lineage>
        <taxon>Eukaryota</taxon>
        <taxon>Metazoa</taxon>
        <taxon>Chordata</taxon>
        <taxon>Craniata</taxon>
        <taxon>Vertebrata</taxon>
        <taxon>Euteleostomi</taxon>
        <taxon>Actinopterygii</taxon>
        <taxon>Neopterygii</taxon>
        <taxon>Teleostei</taxon>
        <taxon>Ostariophysi</taxon>
        <taxon>Cypriniformes</taxon>
        <taxon>Nemacheilidae</taxon>
        <taxon>Triplophysa</taxon>
    </lineage>
</organism>
<dbReference type="GO" id="GO:0016757">
    <property type="term" value="F:glycosyltransferase activity"/>
    <property type="evidence" value="ECO:0007669"/>
    <property type="project" value="UniProtKB-KW"/>
</dbReference>
<keyword evidence="22" id="KW-0238">DNA-binding</keyword>
<keyword evidence="24" id="KW-0012">Acyltransferase</keyword>
<keyword evidence="20" id="KW-0007">Acetylation</keyword>
<keyword evidence="39" id="KW-1185">Reference proteome</keyword>
<comment type="catalytic activity">
    <reaction evidence="29">
        <text>L-arginyl-[protein] + NAD(+) = N(omega)-(ADP-D-ribosyl)-L-arginyl-[protein] + nicotinamide + H(+)</text>
        <dbReference type="Rhea" id="RHEA:19149"/>
        <dbReference type="Rhea" id="RHEA-COMP:10532"/>
        <dbReference type="Rhea" id="RHEA-COMP:15087"/>
        <dbReference type="ChEBI" id="CHEBI:15378"/>
        <dbReference type="ChEBI" id="CHEBI:17154"/>
        <dbReference type="ChEBI" id="CHEBI:29965"/>
        <dbReference type="ChEBI" id="CHEBI:57540"/>
        <dbReference type="ChEBI" id="CHEBI:142554"/>
    </reaction>
    <physiologicalReaction direction="left-to-right" evidence="29">
        <dbReference type="Rhea" id="RHEA:19150"/>
    </physiologicalReaction>
</comment>
<evidence type="ECO:0000256" key="32">
    <source>
        <dbReference type="ARBA" id="ARBA00071352"/>
    </source>
</evidence>
<dbReference type="GO" id="GO:0003714">
    <property type="term" value="F:transcription corepressor activity"/>
    <property type="evidence" value="ECO:0007669"/>
    <property type="project" value="TreeGrafter"/>
</dbReference>
<evidence type="ECO:0000256" key="12">
    <source>
        <dbReference type="ARBA" id="ARBA00022723"/>
    </source>
</evidence>
<feature type="region of interest" description="Disordered" evidence="36">
    <location>
        <begin position="313"/>
        <end position="403"/>
    </location>
</feature>